<accession>A0A6M8B5R9</accession>
<dbReference type="InterPro" id="IPR021336">
    <property type="entry name" value="DUF2949"/>
</dbReference>
<proteinExistence type="predicted"/>
<gene>
    <name evidence="1" type="ORF">HPC62_06105</name>
</gene>
<dbReference type="EMBL" id="CP053661">
    <property type="protein sequence ID" value="QKD81828.1"/>
    <property type="molecule type" value="Genomic_DNA"/>
</dbReference>
<dbReference type="AlphaFoldDB" id="A0A6M8B5R9"/>
<dbReference type="Proteomes" id="UP000505210">
    <property type="component" value="Chromosome"/>
</dbReference>
<sequence>MTNESTTQARLIKFLREELSIPTESIAIALKQPEQDSNLLPMILWQYGLITLEQLDRIFDWLETA</sequence>
<keyword evidence="2" id="KW-1185">Reference proteome</keyword>
<reference evidence="1 2" key="1">
    <citation type="submission" date="2020-05" db="EMBL/GenBank/DDBJ databases">
        <title>Complete genome sequence of of a novel Thermoleptolyngbya strain isolated from hot springs of Ganzi, Sichuan China.</title>
        <authorList>
            <person name="Tang J."/>
            <person name="Daroch M."/>
            <person name="Li L."/>
            <person name="Waleron K."/>
            <person name="Waleron M."/>
            <person name="Waleron M."/>
        </authorList>
    </citation>
    <scope>NUCLEOTIDE SEQUENCE [LARGE SCALE GENOMIC DNA]</scope>
    <source>
        <strain evidence="1 2">PKUAC-SCTA183</strain>
    </source>
</reference>
<evidence type="ECO:0000313" key="2">
    <source>
        <dbReference type="Proteomes" id="UP000505210"/>
    </source>
</evidence>
<dbReference type="Pfam" id="PF11165">
    <property type="entry name" value="DUF2949"/>
    <property type="match status" value="1"/>
</dbReference>
<protein>
    <submittedName>
        <fullName evidence="1">DUF2949 domain-containing protein</fullName>
    </submittedName>
</protein>
<organism evidence="1 2">
    <name type="scientific">Thermoleptolyngbya sichuanensis A183</name>
    <dbReference type="NCBI Taxonomy" id="2737172"/>
    <lineage>
        <taxon>Bacteria</taxon>
        <taxon>Bacillati</taxon>
        <taxon>Cyanobacteriota</taxon>
        <taxon>Cyanophyceae</taxon>
        <taxon>Oculatellales</taxon>
        <taxon>Oculatellaceae</taxon>
        <taxon>Thermoleptolyngbya</taxon>
        <taxon>Thermoleptolyngbya sichuanensis</taxon>
    </lineage>
</organism>
<dbReference type="RefSeq" id="WP_172354216.1">
    <property type="nucleotide sequence ID" value="NZ_CP053661.1"/>
</dbReference>
<dbReference type="KEGG" id="theu:HPC62_06105"/>
<name>A0A6M8B5R9_9CYAN</name>
<evidence type="ECO:0000313" key="1">
    <source>
        <dbReference type="EMBL" id="QKD81828.1"/>
    </source>
</evidence>